<dbReference type="PATRIC" id="fig|69.6.peg.1025"/>
<dbReference type="AlphaFoldDB" id="A0A0S2DCY6"/>
<evidence type="ECO:0000256" key="1">
    <source>
        <dbReference type="SAM" id="MobiDB-lite"/>
    </source>
</evidence>
<dbReference type="Proteomes" id="UP000061569">
    <property type="component" value="Chromosome"/>
</dbReference>
<organism evidence="2 3">
    <name type="scientific">Lysobacter enzymogenes</name>
    <dbReference type="NCBI Taxonomy" id="69"/>
    <lineage>
        <taxon>Bacteria</taxon>
        <taxon>Pseudomonadati</taxon>
        <taxon>Pseudomonadota</taxon>
        <taxon>Gammaproteobacteria</taxon>
        <taxon>Lysobacterales</taxon>
        <taxon>Lysobacteraceae</taxon>
        <taxon>Lysobacter</taxon>
    </lineage>
</organism>
<dbReference type="KEGG" id="lez:GLE_1037"/>
<feature type="region of interest" description="Disordered" evidence="1">
    <location>
        <begin position="1"/>
        <end position="37"/>
    </location>
</feature>
<evidence type="ECO:0000313" key="2">
    <source>
        <dbReference type="EMBL" id="ALN56395.1"/>
    </source>
</evidence>
<evidence type="ECO:0000313" key="3">
    <source>
        <dbReference type="Proteomes" id="UP000061569"/>
    </source>
</evidence>
<proteinExistence type="predicted"/>
<dbReference type="STRING" id="69.GLE_1037"/>
<name>A0A0S2DCY6_LYSEN</name>
<dbReference type="EMBL" id="CP013140">
    <property type="protein sequence ID" value="ALN56395.1"/>
    <property type="molecule type" value="Genomic_DNA"/>
</dbReference>
<reference evidence="2 3" key="1">
    <citation type="submission" date="2015-11" db="EMBL/GenBank/DDBJ databases">
        <title>Genome sequences of Lysobacter enzymogenes strain C3 and Lysobacter antibioticus ATCC 29479.</title>
        <authorList>
            <person name="Kobayashi D.Y."/>
        </authorList>
    </citation>
    <scope>NUCLEOTIDE SEQUENCE [LARGE SCALE GENOMIC DNA]</scope>
    <source>
        <strain evidence="2 3">C3</strain>
    </source>
</reference>
<gene>
    <name evidence="2" type="ORF">GLE_1037</name>
</gene>
<sequence length="37" mass="3847">MWGRALVAGPSGPMPFDPARRSGRKASGLKALPQEPG</sequence>
<accession>A0A0S2DCY6</accession>
<protein>
    <submittedName>
        <fullName evidence="2">Uncharacterized protein</fullName>
    </submittedName>
</protein>